<gene>
    <name evidence="2" type="ORF">QWZ14_09105</name>
</gene>
<dbReference type="Pfam" id="PF01370">
    <property type="entry name" value="Epimerase"/>
    <property type="match status" value="1"/>
</dbReference>
<dbReference type="PANTHER" id="PTHR43245:SF23">
    <property type="entry name" value="NAD(P)-BINDING DOMAIN-CONTAINING PROTEIN"/>
    <property type="match status" value="1"/>
</dbReference>
<dbReference type="SUPFAM" id="SSF51735">
    <property type="entry name" value="NAD(P)-binding Rossmann-fold domains"/>
    <property type="match status" value="1"/>
</dbReference>
<protein>
    <submittedName>
        <fullName evidence="2">SDR family oxidoreductase</fullName>
    </submittedName>
</protein>
<feature type="domain" description="NAD-dependent epimerase/dehydratase" evidence="1">
    <location>
        <begin position="3"/>
        <end position="240"/>
    </location>
</feature>
<name>A0ABT8A455_9PROT</name>
<dbReference type="InterPro" id="IPR001509">
    <property type="entry name" value="Epimerase_deHydtase"/>
</dbReference>
<accession>A0ABT8A455</accession>
<dbReference type="InterPro" id="IPR036291">
    <property type="entry name" value="NAD(P)-bd_dom_sf"/>
</dbReference>
<keyword evidence="3" id="KW-1185">Reference proteome</keyword>
<evidence type="ECO:0000259" key="1">
    <source>
        <dbReference type="Pfam" id="PF01370"/>
    </source>
</evidence>
<evidence type="ECO:0000313" key="3">
    <source>
        <dbReference type="Proteomes" id="UP001529369"/>
    </source>
</evidence>
<dbReference type="Gene3D" id="3.40.50.720">
    <property type="entry name" value="NAD(P)-binding Rossmann-like Domain"/>
    <property type="match status" value="1"/>
</dbReference>
<dbReference type="EMBL" id="JAUFPN010000107">
    <property type="protein sequence ID" value="MDN3564519.1"/>
    <property type="molecule type" value="Genomic_DNA"/>
</dbReference>
<sequence length="346" mass="37496">MKILITGNMGYVGPAVVRRLRTRFPDAHIHGHDNAYFGHCLTGSAILPESLLDRQTFGDVRELDMEMLRGQDAVVHLAAVSNDPMGNRFAAVTKAINQDASARIGHAAAAAGVRNFVFASSCSVYGVATGGPRREEDPLNPVTAYAASKIGTEQALAQVEGDMAITCLRFATACGMSDRLRLDLVLNDFVACALTRGEISVLSDGTPWRPLIDVADMARAIEWAVIRKVEDGNRFLTVNAGSDDRNYQVKDLANAVATAVPGTTVEINTSAPADSRSYKVDFARFAALAPDHQPQVTLAESIRQLVEGLRSMRFADAEFRQSPLMRLQVLQEHIAAGRLSQSLSWQ</sequence>
<evidence type="ECO:0000313" key="2">
    <source>
        <dbReference type="EMBL" id="MDN3564519.1"/>
    </source>
</evidence>
<dbReference type="RefSeq" id="WP_290316318.1">
    <property type="nucleotide sequence ID" value="NZ_JAUFPN010000107.1"/>
</dbReference>
<dbReference type="PANTHER" id="PTHR43245">
    <property type="entry name" value="BIFUNCTIONAL POLYMYXIN RESISTANCE PROTEIN ARNA"/>
    <property type="match status" value="1"/>
</dbReference>
<proteinExistence type="predicted"/>
<dbReference type="InterPro" id="IPR050177">
    <property type="entry name" value="Lipid_A_modif_metabolic_enz"/>
</dbReference>
<dbReference type="CDD" id="cd08946">
    <property type="entry name" value="SDR_e"/>
    <property type="match status" value="1"/>
</dbReference>
<comment type="caution">
    <text evidence="2">The sequence shown here is derived from an EMBL/GenBank/DDBJ whole genome shotgun (WGS) entry which is preliminary data.</text>
</comment>
<reference evidence="3" key="1">
    <citation type="journal article" date="2019" name="Int. J. Syst. Evol. Microbiol.">
        <title>The Global Catalogue of Microorganisms (GCM) 10K type strain sequencing project: providing services to taxonomists for standard genome sequencing and annotation.</title>
        <authorList>
            <consortium name="The Broad Institute Genomics Platform"/>
            <consortium name="The Broad Institute Genome Sequencing Center for Infectious Disease"/>
            <person name="Wu L."/>
            <person name="Ma J."/>
        </authorList>
    </citation>
    <scope>NUCLEOTIDE SEQUENCE [LARGE SCALE GENOMIC DNA]</scope>
    <source>
        <strain evidence="3">CECT 7131</strain>
    </source>
</reference>
<organism evidence="2 3">
    <name type="scientific">Paeniroseomonas aquatica</name>
    <dbReference type="NCBI Taxonomy" id="373043"/>
    <lineage>
        <taxon>Bacteria</taxon>
        <taxon>Pseudomonadati</taxon>
        <taxon>Pseudomonadota</taxon>
        <taxon>Alphaproteobacteria</taxon>
        <taxon>Acetobacterales</taxon>
        <taxon>Acetobacteraceae</taxon>
        <taxon>Paeniroseomonas</taxon>
    </lineage>
</organism>
<dbReference type="Proteomes" id="UP001529369">
    <property type="component" value="Unassembled WGS sequence"/>
</dbReference>